<dbReference type="PROSITE" id="PS00198">
    <property type="entry name" value="4FE4S_FER_1"/>
    <property type="match status" value="2"/>
</dbReference>
<dbReference type="Gene3D" id="3.10.20.30">
    <property type="match status" value="1"/>
</dbReference>
<dbReference type="InterPro" id="IPR036010">
    <property type="entry name" value="2Fe-2S_ferredoxin-like_sf"/>
</dbReference>
<evidence type="ECO:0000256" key="1">
    <source>
        <dbReference type="ARBA" id="ARBA00022723"/>
    </source>
</evidence>
<dbReference type="InterPro" id="IPR001041">
    <property type="entry name" value="2Fe-2S_ferredoxin-type"/>
</dbReference>
<evidence type="ECO:0000256" key="2">
    <source>
        <dbReference type="ARBA" id="ARBA00023004"/>
    </source>
</evidence>
<evidence type="ECO:0000256" key="3">
    <source>
        <dbReference type="ARBA" id="ARBA00023014"/>
    </source>
</evidence>
<evidence type="ECO:0000313" key="7">
    <source>
        <dbReference type="Proteomes" id="UP000250928"/>
    </source>
</evidence>
<feature type="domain" description="2Fe-2S ferredoxin-type" evidence="4">
    <location>
        <begin position="6"/>
        <end position="84"/>
    </location>
</feature>
<reference evidence="6 7" key="1">
    <citation type="submission" date="2018-01" db="EMBL/GenBank/DDBJ databases">
        <title>Novel co-symbiosis in the lucinid bivalve Phacoides pectinatus.</title>
        <authorList>
            <person name="Lim S.J."/>
            <person name="Davis B.G."/>
            <person name="Gill D.E."/>
            <person name="Engel A.S."/>
            <person name="Anderson L.C."/>
            <person name="Campbell B.J."/>
        </authorList>
    </citation>
    <scope>NUCLEOTIDE SEQUENCE [LARGE SCALE GENOMIC DNA]</scope>
    <source>
        <strain evidence="6">N3_P5</strain>
    </source>
</reference>
<evidence type="ECO:0000313" key="6">
    <source>
        <dbReference type="EMBL" id="PUE00529.1"/>
    </source>
</evidence>
<dbReference type="InterPro" id="IPR012675">
    <property type="entry name" value="Beta-grasp_dom_sf"/>
</dbReference>
<dbReference type="AlphaFoldDB" id="A0A6N4DQD0"/>
<evidence type="ECO:0000259" key="4">
    <source>
        <dbReference type="PROSITE" id="PS51085"/>
    </source>
</evidence>
<keyword evidence="2" id="KW-0408">Iron</keyword>
<comment type="caution">
    <text evidence="6">The sequence shown here is derived from an EMBL/GenBank/DDBJ whole genome shotgun (WGS) entry which is preliminary data.</text>
</comment>
<accession>A0A6N4DQD0</accession>
<keyword evidence="1" id="KW-0479">Metal-binding</keyword>
<dbReference type="Proteomes" id="UP000250928">
    <property type="component" value="Unassembled WGS sequence"/>
</dbReference>
<dbReference type="GO" id="GO:0046872">
    <property type="term" value="F:metal ion binding"/>
    <property type="evidence" value="ECO:0007669"/>
    <property type="project" value="UniProtKB-KW"/>
</dbReference>
<dbReference type="InterPro" id="IPR017900">
    <property type="entry name" value="4Fe4S_Fe_S_CS"/>
</dbReference>
<dbReference type="Gene3D" id="3.30.70.20">
    <property type="match status" value="1"/>
</dbReference>
<evidence type="ECO:0000259" key="5">
    <source>
        <dbReference type="PROSITE" id="PS51379"/>
    </source>
</evidence>
<dbReference type="CDD" id="cd00207">
    <property type="entry name" value="fer2"/>
    <property type="match status" value="1"/>
</dbReference>
<dbReference type="EMBL" id="PQCO01000220">
    <property type="protein sequence ID" value="PUE00529.1"/>
    <property type="molecule type" value="Genomic_DNA"/>
</dbReference>
<dbReference type="PROSITE" id="PS51085">
    <property type="entry name" value="2FE2S_FER_2"/>
    <property type="match status" value="1"/>
</dbReference>
<dbReference type="PROSITE" id="PS00197">
    <property type="entry name" value="2FE2S_FER_1"/>
    <property type="match status" value="1"/>
</dbReference>
<dbReference type="InterPro" id="IPR006058">
    <property type="entry name" value="2Fe2S_fd_BS"/>
</dbReference>
<dbReference type="GO" id="GO:0051537">
    <property type="term" value="F:2 iron, 2 sulfur cluster binding"/>
    <property type="evidence" value="ECO:0007669"/>
    <property type="project" value="InterPro"/>
</dbReference>
<dbReference type="SUPFAM" id="SSF46548">
    <property type="entry name" value="alpha-helical ferredoxin"/>
    <property type="match status" value="1"/>
</dbReference>
<keyword evidence="3" id="KW-0411">Iron-sulfur</keyword>
<dbReference type="InterPro" id="IPR017896">
    <property type="entry name" value="4Fe4S_Fe-S-bd"/>
</dbReference>
<sequence>MSGNAHEIHLTINGKDISAPPYLSVIQALWHAGYPRVKSVGCLEGVCGSCRVMVRRADSRQVTTELGCQVLVEEGMQVNFLLFPTPTHHRYQLDEIKNSWEVQARFHQFFPEAEKCRHCGGCNTTCPKGIQVEKGVELASKGKFREAGELFGECVLCNLCQTACPESIAPNHVGLFSRRVTAYFHTRPSNLIRRLERLRKGELQVVT</sequence>
<organism evidence="6 7">
    <name type="scientific">Candidatus Sedimenticola endophacoides</name>
    <dbReference type="NCBI Taxonomy" id="2548426"/>
    <lineage>
        <taxon>Bacteria</taxon>
        <taxon>Pseudomonadati</taxon>
        <taxon>Pseudomonadota</taxon>
        <taxon>Gammaproteobacteria</taxon>
        <taxon>Chromatiales</taxon>
        <taxon>Sedimenticolaceae</taxon>
        <taxon>Sedimenticola</taxon>
    </lineage>
</organism>
<dbReference type="PROSITE" id="PS51379">
    <property type="entry name" value="4FE4S_FER_2"/>
    <property type="match status" value="1"/>
</dbReference>
<name>A0A6N4DQD0_9GAMM</name>
<dbReference type="Pfam" id="PF13510">
    <property type="entry name" value="Fer2_4"/>
    <property type="match status" value="1"/>
</dbReference>
<dbReference type="SUPFAM" id="SSF54292">
    <property type="entry name" value="2Fe-2S ferredoxin-like"/>
    <property type="match status" value="1"/>
</dbReference>
<protein>
    <submittedName>
        <fullName evidence="6">Ferredoxin</fullName>
    </submittedName>
</protein>
<proteinExistence type="predicted"/>
<gene>
    <name evidence="6" type="ORF">C3L24_09140</name>
</gene>
<feature type="domain" description="4Fe-4S ferredoxin-type" evidence="5">
    <location>
        <begin position="107"/>
        <end position="135"/>
    </location>
</feature>